<protein>
    <recommendedName>
        <fullName evidence="2">Glycosyl transferase family 1 domain-containing protein</fullName>
    </recommendedName>
</protein>
<evidence type="ECO:0000313" key="3">
    <source>
        <dbReference type="EMBL" id="GGF75194.1"/>
    </source>
</evidence>
<evidence type="ECO:0000313" key="4">
    <source>
        <dbReference type="Proteomes" id="UP000632498"/>
    </source>
</evidence>
<dbReference type="SUPFAM" id="SSF53756">
    <property type="entry name" value="UDP-Glycosyltransferase/glycogen phosphorylase"/>
    <property type="match status" value="1"/>
</dbReference>
<dbReference type="AlphaFoldDB" id="A0A917FFU8"/>
<evidence type="ECO:0000259" key="2">
    <source>
        <dbReference type="Pfam" id="PF00534"/>
    </source>
</evidence>
<dbReference type="EMBL" id="BMHV01000036">
    <property type="protein sequence ID" value="GGF75194.1"/>
    <property type="molecule type" value="Genomic_DNA"/>
</dbReference>
<dbReference type="InterPro" id="IPR001296">
    <property type="entry name" value="Glyco_trans_1"/>
</dbReference>
<reference evidence="3" key="2">
    <citation type="submission" date="2020-09" db="EMBL/GenBank/DDBJ databases">
        <authorList>
            <person name="Sun Q."/>
            <person name="Zhou Y."/>
        </authorList>
    </citation>
    <scope>NUCLEOTIDE SEQUENCE</scope>
    <source>
        <strain evidence="3">CGMCC 1.15254</strain>
    </source>
</reference>
<dbReference type="Gene3D" id="3.40.50.2000">
    <property type="entry name" value="Glycogen Phosphorylase B"/>
    <property type="match status" value="1"/>
</dbReference>
<proteinExistence type="predicted"/>
<dbReference type="Pfam" id="PF00534">
    <property type="entry name" value="Glycos_transf_1"/>
    <property type="match status" value="1"/>
</dbReference>
<gene>
    <name evidence="3" type="ORF">GCM10011332_31510</name>
</gene>
<dbReference type="GO" id="GO:0016757">
    <property type="term" value="F:glycosyltransferase activity"/>
    <property type="evidence" value="ECO:0007669"/>
    <property type="project" value="InterPro"/>
</dbReference>
<keyword evidence="4" id="KW-1185">Reference proteome</keyword>
<comment type="caution">
    <text evidence="3">The sequence shown here is derived from an EMBL/GenBank/DDBJ whole genome shotgun (WGS) entry which is preliminary data.</text>
</comment>
<accession>A0A917FFU8</accession>
<dbReference type="CDD" id="cd03809">
    <property type="entry name" value="GT4_MtfB-like"/>
    <property type="match status" value="1"/>
</dbReference>
<organism evidence="3 4">
    <name type="scientific">Terasakiella brassicae</name>
    <dbReference type="NCBI Taxonomy" id="1634917"/>
    <lineage>
        <taxon>Bacteria</taxon>
        <taxon>Pseudomonadati</taxon>
        <taxon>Pseudomonadota</taxon>
        <taxon>Alphaproteobacteria</taxon>
        <taxon>Rhodospirillales</taxon>
        <taxon>Terasakiellaceae</taxon>
        <taxon>Terasakiella</taxon>
    </lineage>
</organism>
<feature type="domain" description="Glycosyl transferase family 1" evidence="2">
    <location>
        <begin position="198"/>
        <end position="318"/>
    </location>
</feature>
<evidence type="ECO:0000256" key="1">
    <source>
        <dbReference type="SAM" id="Coils"/>
    </source>
</evidence>
<dbReference type="PANTHER" id="PTHR46401">
    <property type="entry name" value="GLYCOSYLTRANSFERASE WBBK-RELATED"/>
    <property type="match status" value="1"/>
</dbReference>
<feature type="coiled-coil region" evidence="1">
    <location>
        <begin position="415"/>
        <end position="442"/>
    </location>
</feature>
<keyword evidence="1" id="KW-0175">Coiled coil</keyword>
<dbReference type="PANTHER" id="PTHR46401:SF9">
    <property type="entry name" value="MANNOSYLTRANSFERASE A"/>
    <property type="match status" value="1"/>
</dbReference>
<reference evidence="3" key="1">
    <citation type="journal article" date="2014" name="Int. J. Syst. Evol. Microbiol.">
        <title>Complete genome sequence of Corynebacterium casei LMG S-19264T (=DSM 44701T), isolated from a smear-ripened cheese.</title>
        <authorList>
            <consortium name="US DOE Joint Genome Institute (JGI-PGF)"/>
            <person name="Walter F."/>
            <person name="Albersmeier A."/>
            <person name="Kalinowski J."/>
            <person name="Ruckert C."/>
        </authorList>
    </citation>
    <scope>NUCLEOTIDE SEQUENCE</scope>
    <source>
        <strain evidence="3">CGMCC 1.15254</strain>
    </source>
</reference>
<name>A0A917FFU8_9PROT</name>
<dbReference type="Proteomes" id="UP000632498">
    <property type="component" value="Unassembled WGS sequence"/>
</dbReference>
<sequence>MTIFINISNTVNSLNTTGIQRVVRQFIIRWQRYDHIVFLGWDGEYFHTIDRADDIDNVINARSITYRSPFILDQYNEGDVFYDIDASWGDSYDIKDLYKKLKKRGVIIVKMHFDAVPILTPQFSHKDTVFKYCENFSAAIDYADYWTCISQTVEDDLHKICQKLNVSQVFSSVIPLGADFNRISAPCVNPSFLPEILNNKNYFLCVGTVEPRKNHAFLLDVFEKIWQKGEDIHLVIVGKRGWNIDDLVNRIQKHPEYKKRLHWFNKLKDEEVANLYGNAYASVNLSHYEGYGLPVVESLNYDCVTICTQDTALEEVASGAAYATPLDEDKAVSVIMDVLKPDVYKEYKERSINFEPKPWDDASQELYAFLHNIDTCSGIEFHPKQAVYISVRPQTIARSLTSINKNMSFIKEAVILTSDKKYEELKAALKEIELDITLLKESDLGISSLPTDAQKRNTHLRQKLYSLDQIDPNFIAFDDDYTVLKECKISDFLNNGVHNAHYFDDNGKNWLGAYPKPTSFDKGIWRTTKFLLSGGYDYKLYNSHMPQIINKFAITQVFERTHPLGLDEWSSYFNIVKHLYPKNFKDVPYRCSGWPESHKDWVPSVRPADIIFSNSFIESEEFTEELVNEYLESYDSSLAMKNKIEPQNPEFVIGKDTISFNGDVLNIPQNIRVYIKLTTELLEYKLYIFLGDHAMNFDHTNTPRFIFIPEDFFLNKENTDFRVICECSETSQVTEKKIPVVYID</sequence>